<comment type="caution">
    <text evidence="6">The sequence shown here is derived from an EMBL/GenBank/DDBJ whole genome shotgun (WGS) entry which is preliminary data.</text>
</comment>
<dbReference type="Proteomes" id="UP001597286">
    <property type="component" value="Unassembled WGS sequence"/>
</dbReference>
<dbReference type="Gene3D" id="3.40.50.300">
    <property type="entry name" value="P-loop containing nucleotide triphosphate hydrolases"/>
    <property type="match status" value="2"/>
</dbReference>
<dbReference type="NCBIfam" id="NF007739">
    <property type="entry name" value="PRK10419.1"/>
    <property type="match status" value="2"/>
</dbReference>
<dbReference type="GO" id="GO:0005524">
    <property type="term" value="F:ATP binding"/>
    <property type="evidence" value="ECO:0007669"/>
    <property type="project" value="UniProtKB-KW"/>
</dbReference>
<dbReference type="PROSITE" id="PS00211">
    <property type="entry name" value="ABC_TRANSPORTER_1"/>
    <property type="match status" value="2"/>
</dbReference>
<dbReference type="CDD" id="cd03257">
    <property type="entry name" value="ABC_NikE_OppD_transporters"/>
    <property type="match status" value="2"/>
</dbReference>
<keyword evidence="3" id="KW-0547">Nucleotide-binding</keyword>
<dbReference type="Pfam" id="PF00005">
    <property type="entry name" value="ABC_tran"/>
    <property type="match status" value="2"/>
</dbReference>
<dbReference type="SMART" id="SM00382">
    <property type="entry name" value="AAA"/>
    <property type="match status" value="2"/>
</dbReference>
<dbReference type="RefSeq" id="WP_378483971.1">
    <property type="nucleotide sequence ID" value="NZ_JBHUFB010000007.1"/>
</dbReference>
<evidence type="ECO:0000313" key="6">
    <source>
        <dbReference type="EMBL" id="MFD1811423.1"/>
    </source>
</evidence>
<evidence type="ECO:0000256" key="3">
    <source>
        <dbReference type="ARBA" id="ARBA00022741"/>
    </source>
</evidence>
<dbReference type="PANTHER" id="PTHR43776:SF7">
    <property type="entry name" value="D,D-DIPEPTIDE TRANSPORT ATP-BINDING PROTEIN DDPF-RELATED"/>
    <property type="match status" value="1"/>
</dbReference>
<dbReference type="InterPro" id="IPR017871">
    <property type="entry name" value="ABC_transporter-like_CS"/>
</dbReference>
<comment type="similarity">
    <text evidence="1">Belongs to the ABC transporter superfamily.</text>
</comment>
<gene>
    <name evidence="6" type="ORF">ACFSJG_04295</name>
</gene>
<dbReference type="Pfam" id="PF08352">
    <property type="entry name" value="oligo_HPY"/>
    <property type="match status" value="2"/>
</dbReference>
<dbReference type="InterPro" id="IPR027417">
    <property type="entry name" value="P-loop_NTPase"/>
</dbReference>
<dbReference type="PROSITE" id="PS50893">
    <property type="entry name" value="ABC_TRANSPORTER_2"/>
    <property type="match status" value="2"/>
</dbReference>
<dbReference type="InterPro" id="IPR013563">
    <property type="entry name" value="Oligopep_ABC_C"/>
</dbReference>
<dbReference type="InterPro" id="IPR050319">
    <property type="entry name" value="ABC_transp_ATP-bind"/>
</dbReference>
<name>A0ABW4P0F2_9NOCA</name>
<evidence type="ECO:0000256" key="1">
    <source>
        <dbReference type="ARBA" id="ARBA00005417"/>
    </source>
</evidence>
<dbReference type="InterPro" id="IPR003593">
    <property type="entry name" value="AAA+_ATPase"/>
</dbReference>
<dbReference type="NCBIfam" id="NF008453">
    <property type="entry name" value="PRK11308.1"/>
    <property type="match status" value="2"/>
</dbReference>
<dbReference type="SUPFAM" id="SSF52540">
    <property type="entry name" value="P-loop containing nucleoside triphosphate hydrolases"/>
    <property type="match status" value="2"/>
</dbReference>
<feature type="domain" description="ABC transporter" evidence="5">
    <location>
        <begin position="297"/>
        <end position="542"/>
    </location>
</feature>
<organism evidence="6 7">
    <name type="scientific">Rhodococcus gannanensis</name>
    <dbReference type="NCBI Taxonomy" id="1960308"/>
    <lineage>
        <taxon>Bacteria</taxon>
        <taxon>Bacillati</taxon>
        <taxon>Actinomycetota</taxon>
        <taxon>Actinomycetes</taxon>
        <taxon>Mycobacteriales</taxon>
        <taxon>Nocardiaceae</taxon>
        <taxon>Rhodococcus</taxon>
    </lineage>
</organism>
<protein>
    <submittedName>
        <fullName evidence="6">Dipeptide ABC transporter ATP-binding protein</fullName>
    </submittedName>
</protein>
<keyword evidence="2" id="KW-0813">Transport</keyword>
<dbReference type="EMBL" id="JBHUFB010000007">
    <property type="protein sequence ID" value="MFD1811423.1"/>
    <property type="molecule type" value="Genomic_DNA"/>
</dbReference>
<accession>A0ABW4P0F2</accession>
<keyword evidence="4 6" id="KW-0067">ATP-binding</keyword>
<dbReference type="InterPro" id="IPR003439">
    <property type="entry name" value="ABC_transporter-like_ATP-bd"/>
</dbReference>
<reference evidence="7" key="1">
    <citation type="journal article" date="2019" name="Int. J. Syst. Evol. Microbiol.">
        <title>The Global Catalogue of Microorganisms (GCM) 10K type strain sequencing project: providing services to taxonomists for standard genome sequencing and annotation.</title>
        <authorList>
            <consortium name="The Broad Institute Genomics Platform"/>
            <consortium name="The Broad Institute Genome Sequencing Center for Infectious Disease"/>
            <person name="Wu L."/>
            <person name="Ma J."/>
        </authorList>
    </citation>
    <scope>NUCLEOTIDE SEQUENCE [LARGE SCALE GENOMIC DNA]</scope>
    <source>
        <strain evidence="7">DT72</strain>
    </source>
</reference>
<evidence type="ECO:0000256" key="2">
    <source>
        <dbReference type="ARBA" id="ARBA00022448"/>
    </source>
</evidence>
<proteinExistence type="inferred from homology"/>
<evidence type="ECO:0000313" key="7">
    <source>
        <dbReference type="Proteomes" id="UP001597286"/>
    </source>
</evidence>
<evidence type="ECO:0000259" key="5">
    <source>
        <dbReference type="PROSITE" id="PS50893"/>
    </source>
</evidence>
<feature type="domain" description="ABC transporter" evidence="5">
    <location>
        <begin position="11"/>
        <end position="261"/>
    </location>
</feature>
<keyword evidence="7" id="KW-1185">Reference proteome</keyword>
<dbReference type="PANTHER" id="PTHR43776">
    <property type="entry name" value="TRANSPORT ATP-BINDING PROTEIN"/>
    <property type="match status" value="1"/>
</dbReference>
<sequence>MTGTTRPLLTVSDLDVHYRVSRRESFHAVSGVGFEVAAGELVSIVGESGSGKSTTAHAILGLLGERAEVTGGSIRFDGTELTGLRDKRWRSVRGARIGFVPQDPTVSLNPTRRIGDQIAQSITLHSGRIPKEAVRHRVVELLGKVGIDRPEFRARQYPHQLSGGMKQRALIANALANEPELIVADEPTSALDVTIQKQILDHVDELRRELGVAILLITHDIGVAGDRSDRIVVLESGRVVEAGTPDRVLTDPAEPYTRRLLSAVPDVSGGRLVVNTAASRPPEPDSPGSAAHSRAILVASDVQKIFRDSGSGGEVHAVHDVSIAVPRGGTLGVVGESGSGKSSLARIVTRLTDPDDGTVEFDGRDVTGLRGRELRDFRRHVQMVYQNPYASLDPRFTIERTLAEPLRAFGIGNRASRRGRVSELLDLVGLPTSFADRLPTEMSGGQRQRVAIARALATKPALVVLDEAVSALDVSVQAQILDLLVRVQAELGVSYMFISHDLAVIRQVSDDIVVMRRGRVVEAGTADRVYATPAVDYTRALLAAVPGTRHPRKVIS</sequence>
<evidence type="ECO:0000256" key="4">
    <source>
        <dbReference type="ARBA" id="ARBA00022840"/>
    </source>
</evidence>